<keyword evidence="1" id="KW-0472">Membrane</keyword>
<keyword evidence="1" id="KW-1133">Transmembrane helix</keyword>
<evidence type="ECO:0000256" key="1">
    <source>
        <dbReference type="SAM" id="Phobius"/>
    </source>
</evidence>
<accession>A0A6G9YBN5</accession>
<gene>
    <name evidence="2" type="ORF">F5544_13445</name>
</gene>
<protein>
    <recommendedName>
        <fullName evidence="4">Mercuric transport protein MerT</fullName>
    </recommendedName>
</protein>
<feature type="transmembrane region" description="Helical" evidence="1">
    <location>
        <begin position="21"/>
        <end position="46"/>
    </location>
</feature>
<dbReference type="AlphaFoldDB" id="A0A6G9YBN5"/>
<dbReference type="KEGG" id="nah:F5544_13445"/>
<evidence type="ECO:0008006" key="4">
    <source>
        <dbReference type="Google" id="ProtNLM"/>
    </source>
</evidence>
<dbReference type="Gene3D" id="1.10.287.910">
    <property type="entry name" value="bacterial mercury transporter, merf"/>
    <property type="match status" value="1"/>
</dbReference>
<dbReference type="RefSeq" id="WP_167473532.1">
    <property type="nucleotide sequence ID" value="NZ_CP046172.1"/>
</dbReference>
<organism evidence="2 3">
    <name type="scientific">Nocardia arthritidis</name>
    <dbReference type="NCBI Taxonomy" id="228602"/>
    <lineage>
        <taxon>Bacteria</taxon>
        <taxon>Bacillati</taxon>
        <taxon>Actinomycetota</taxon>
        <taxon>Actinomycetes</taxon>
        <taxon>Mycobacteriales</taxon>
        <taxon>Nocardiaceae</taxon>
        <taxon>Nocardia</taxon>
    </lineage>
</organism>
<evidence type="ECO:0000313" key="3">
    <source>
        <dbReference type="Proteomes" id="UP000503540"/>
    </source>
</evidence>
<name>A0A6G9YBN5_9NOCA</name>
<feature type="transmembrane region" description="Helical" evidence="1">
    <location>
        <begin position="66"/>
        <end position="84"/>
    </location>
</feature>
<feature type="transmembrane region" description="Helical" evidence="1">
    <location>
        <begin position="104"/>
        <end position="126"/>
    </location>
</feature>
<keyword evidence="3" id="KW-1185">Reference proteome</keyword>
<reference evidence="2 3" key="1">
    <citation type="journal article" date="2019" name="ACS Chem. Biol.">
        <title>Identification and Mobilization of a Cryptic Antibiotic Biosynthesis Gene Locus from a Human-Pathogenic Nocardia Isolate.</title>
        <authorList>
            <person name="Herisse M."/>
            <person name="Ishida K."/>
            <person name="Porter J.L."/>
            <person name="Howden B."/>
            <person name="Hertweck C."/>
            <person name="Stinear T.P."/>
            <person name="Pidot S.J."/>
        </authorList>
    </citation>
    <scope>NUCLEOTIDE SEQUENCE [LARGE SCALE GENOMIC DNA]</scope>
    <source>
        <strain evidence="2 3">AUSMDU00012717</strain>
    </source>
</reference>
<dbReference type="Proteomes" id="UP000503540">
    <property type="component" value="Chromosome"/>
</dbReference>
<evidence type="ECO:0000313" key="2">
    <source>
        <dbReference type="EMBL" id="QIS10578.1"/>
    </source>
</evidence>
<dbReference type="EMBL" id="CP046172">
    <property type="protein sequence ID" value="QIS10578.1"/>
    <property type="molecule type" value="Genomic_DNA"/>
</dbReference>
<sequence length="129" mass="14042">MSVEPTPVRPTRRTGSRSDRLAAWRIGLTAGLVGMLCCVGPTVLALLGIVSGATALAWADNLYDNYAWWFRLGGLAVLAGLVWWSLRRRNQCSIDGVRKLKWRLLTIAAIAVGTYAGLHAITTWLGTFA</sequence>
<proteinExistence type="predicted"/>
<keyword evidence="1" id="KW-0812">Transmembrane</keyword>